<organism evidence="1">
    <name type="scientific">Arundo donax</name>
    <name type="common">Giant reed</name>
    <name type="synonym">Donax arundinaceus</name>
    <dbReference type="NCBI Taxonomy" id="35708"/>
    <lineage>
        <taxon>Eukaryota</taxon>
        <taxon>Viridiplantae</taxon>
        <taxon>Streptophyta</taxon>
        <taxon>Embryophyta</taxon>
        <taxon>Tracheophyta</taxon>
        <taxon>Spermatophyta</taxon>
        <taxon>Magnoliopsida</taxon>
        <taxon>Liliopsida</taxon>
        <taxon>Poales</taxon>
        <taxon>Poaceae</taxon>
        <taxon>PACMAD clade</taxon>
        <taxon>Arundinoideae</taxon>
        <taxon>Arundineae</taxon>
        <taxon>Arundo</taxon>
    </lineage>
</organism>
<proteinExistence type="predicted"/>
<reference evidence="1" key="2">
    <citation type="journal article" date="2015" name="Data Brief">
        <title>Shoot transcriptome of the giant reed, Arundo donax.</title>
        <authorList>
            <person name="Barrero R.A."/>
            <person name="Guerrero F.D."/>
            <person name="Moolhuijzen P."/>
            <person name="Goolsby J.A."/>
            <person name="Tidwell J."/>
            <person name="Bellgard S.E."/>
            <person name="Bellgard M.I."/>
        </authorList>
    </citation>
    <scope>NUCLEOTIDE SEQUENCE</scope>
    <source>
        <tissue evidence="1">Shoot tissue taken approximately 20 cm above the soil surface</tissue>
    </source>
</reference>
<reference evidence="1" key="1">
    <citation type="submission" date="2014-09" db="EMBL/GenBank/DDBJ databases">
        <authorList>
            <person name="Magalhaes I.L.F."/>
            <person name="Oliveira U."/>
            <person name="Santos F.R."/>
            <person name="Vidigal T.H.D.A."/>
            <person name="Brescovit A.D."/>
            <person name="Santos A.J."/>
        </authorList>
    </citation>
    <scope>NUCLEOTIDE SEQUENCE</scope>
    <source>
        <tissue evidence="1">Shoot tissue taken approximately 20 cm above the soil surface</tissue>
    </source>
</reference>
<accession>A0A0A8ZTJ0</accession>
<evidence type="ECO:0000313" key="1">
    <source>
        <dbReference type="EMBL" id="JAD38122.1"/>
    </source>
</evidence>
<sequence>MPKTEEETEAEY</sequence>
<protein>
    <submittedName>
        <fullName evidence="1">Uncharacterized protein</fullName>
    </submittedName>
</protein>
<dbReference type="EMBL" id="GBRH01259773">
    <property type="protein sequence ID" value="JAD38122.1"/>
    <property type="molecule type" value="Transcribed_RNA"/>
</dbReference>
<name>A0A0A8ZTJ0_ARUDO</name>